<comment type="catalytic activity">
    <reaction evidence="7">
        <text>a peptidoglycan chain = a peptidoglycan chain with N-acetyl-1,6-anhydromuramyl-[peptide] at the reducing end + a peptidoglycan chain with N-acetylglucosamine at the non-reducing end.</text>
        <dbReference type="EC" id="4.2.2.29"/>
    </reaction>
</comment>
<protein>
    <recommendedName>
        <fullName evidence="7">Endolytic murein transglycosylase</fullName>
        <ecNumber evidence="7">4.2.2.29</ecNumber>
    </recommendedName>
    <alternativeName>
        <fullName evidence="7">Peptidoglycan lytic transglycosylase</fullName>
    </alternativeName>
    <alternativeName>
        <fullName evidence="7">Peptidoglycan polymerization terminase</fullName>
    </alternativeName>
</protein>
<reference evidence="8 9" key="1">
    <citation type="submission" date="2020-08" db="EMBL/GenBank/DDBJ databases">
        <title>The genome sequence of type strain Novosphingobium flavum NBRC 111647.</title>
        <authorList>
            <person name="Liu Y."/>
        </authorList>
    </citation>
    <scope>NUCLEOTIDE SEQUENCE [LARGE SCALE GENOMIC DNA]</scope>
    <source>
        <strain evidence="8 9">NBRC 111647</strain>
    </source>
</reference>
<evidence type="ECO:0000256" key="4">
    <source>
        <dbReference type="ARBA" id="ARBA00023136"/>
    </source>
</evidence>
<keyword evidence="9" id="KW-1185">Reference proteome</keyword>
<evidence type="ECO:0000256" key="7">
    <source>
        <dbReference type="HAMAP-Rule" id="MF_02065"/>
    </source>
</evidence>
<comment type="function">
    <text evidence="7">Functions as a peptidoglycan terminase that cleaves nascent peptidoglycan strands endolytically to terminate their elongation.</text>
</comment>
<dbReference type="NCBIfam" id="TIGR00247">
    <property type="entry name" value="endolytic transglycosylase MltG"/>
    <property type="match status" value="1"/>
</dbReference>
<dbReference type="GO" id="GO:0009252">
    <property type="term" value="P:peptidoglycan biosynthetic process"/>
    <property type="evidence" value="ECO:0007669"/>
    <property type="project" value="UniProtKB-UniRule"/>
</dbReference>
<dbReference type="PANTHER" id="PTHR30518">
    <property type="entry name" value="ENDOLYTIC MUREIN TRANSGLYCOSYLASE"/>
    <property type="match status" value="1"/>
</dbReference>
<evidence type="ECO:0000313" key="9">
    <source>
        <dbReference type="Proteomes" id="UP000566813"/>
    </source>
</evidence>
<evidence type="ECO:0000256" key="1">
    <source>
        <dbReference type="ARBA" id="ARBA00022475"/>
    </source>
</evidence>
<sequence length="320" mass="34043">MFRRGKLIALAAAALALVWLVGGWYAPGPLGKDAELIVPGGSSLAAVADRLAEKGAVTSAQTFRLRARIFGGGAPIKAGSFLLPGGASQSTLLDILQGGKVIRRFVTVPEGMPSIMVMERLAAQGDLTGTISAPEEGSVLPDTYEISIGEPRGAVILQMQAAMQRTLKELWAKRSPRTVAKTPEEALVLASIVEKETGKPSERAMVAGLYSNRLRKGMMLQADPTIIYPITKGKPLGRRIRQSEIAAVNDYNTYSMVGLPKGPITNPGRASIEAVLNPAETDALYMVADGTGGHAFAGTLDEHNRNVAKWFAIRRARGEI</sequence>
<organism evidence="8 9">
    <name type="scientific">Novosphingobium flavum</name>
    <dbReference type="NCBI Taxonomy" id="1778672"/>
    <lineage>
        <taxon>Bacteria</taxon>
        <taxon>Pseudomonadati</taxon>
        <taxon>Pseudomonadota</taxon>
        <taxon>Alphaproteobacteria</taxon>
        <taxon>Sphingomonadales</taxon>
        <taxon>Sphingomonadaceae</taxon>
        <taxon>Novosphingobium</taxon>
    </lineage>
</organism>
<keyword evidence="7" id="KW-0997">Cell inner membrane</keyword>
<proteinExistence type="inferred from homology"/>
<dbReference type="GO" id="GO:0008932">
    <property type="term" value="F:lytic endotransglycosylase activity"/>
    <property type="evidence" value="ECO:0007669"/>
    <property type="project" value="UniProtKB-UniRule"/>
</dbReference>
<dbReference type="Pfam" id="PF02618">
    <property type="entry name" value="YceG"/>
    <property type="match status" value="1"/>
</dbReference>
<evidence type="ECO:0000256" key="2">
    <source>
        <dbReference type="ARBA" id="ARBA00022692"/>
    </source>
</evidence>
<dbReference type="Proteomes" id="UP000566813">
    <property type="component" value="Unassembled WGS sequence"/>
</dbReference>
<feature type="site" description="Important for catalytic activity" evidence="7">
    <location>
        <position position="196"/>
    </location>
</feature>
<keyword evidence="4 7" id="KW-0472">Membrane</keyword>
<dbReference type="EMBL" id="JACLAW010000010">
    <property type="protein sequence ID" value="MBC2666538.1"/>
    <property type="molecule type" value="Genomic_DNA"/>
</dbReference>
<keyword evidence="3 7" id="KW-1133">Transmembrane helix</keyword>
<dbReference type="RefSeq" id="WP_185664837.1">
    <property type="nucleotide sequence ID" value="NZ_JACLAW010000010.1"/>
</dbReference>
<gene>
    <name evidence="7 8" type="primary">mltG</name>
    <name evidence="8" type="ORF">H7F51_13510</name>
</gene>
<keyword evidence="5 7" id="KW-0456">Lyase</keyword>
<dbReference type="AlphaFoldDB" id="A0A7X1KMM9"/>
<dbReference type="GO" id="GO:0005886">
    <property type="term" value="C:plasma membrane"/>
    <property type="evidence" value="ECO:0007669"/>
    <property type="project" value="UniProtKB-UniRule"/>
</dbReference>
<evidence type="ECO:0000256" key="6">
    <source>
        <dbReference type="ARBA" id="ARBA00023316"/>
    </source>
</evidence>
<keyword evidence="1 7" id="KW-1003">Cell membrane</keyword>
<accession>A0A7X1KMM9</accession>
<dbReference type="CDD" id="cd08010">
    <property type="entry name" value="MltG_like"/>
    <property type="match status" value="1"/>
</dbReference>
<evidence type="ECO:0000256" key="5">
    <source>
        <dbReference type="ARBA" id="ARBA00023239"/>
    </source>
</evidence>
<comment type="caution">
    <text evidence="8">The sequence shown here is derived from an EMBL/GenBank/DDBJ whole genome shotgun (WGS) entry which is preliminary data.</text>
</comment>
<dbReference type="PANTHER" id="PTHR30518:SF2">
    <property type="entry name" value="ENDOLYTIC MUREIN TRANSGLYCOSYLASE"/>
    <property type="match status" value="1"/>
</dbReference>
<keyword evidence="6 7" id="KW-0961">Cell wall biogenesis/degradation</keyword>
<keyword evidence="2 7" id="KW-0812">Transmembrane</keyword>
<dbReference type="HAMAP" id="MF_02065">
    <property type="entry name" value="MltG"/>
    <property type="match status" value="1"/>
</dbReference>
<dbReference type="Gene3D" id="3.30.1490.480">
    <property type="entry name" value="Endolytic murein transglycosylase"/>
    <property type="match status" value="1"/>
</dbReference>
<evidence type="ECO:0000313" key="8">
    <source>
        <dbReference type="EMBL" id="MBC2666538.1"/>
    </source>
</evidence>
<dbReference type="EC" id="4.2.2.29" evidence="7"/>
<dbReference type="Gene3D" id="3.30.160.60">
    <property type="entry name" value="Classic Zinc Finger"/>
    <property type="match status" value="1"/>
</dbReference>
<dbReference type="InterPro" id="IPR003770">
    <property type="entry name" value="MLTG-like"/>
</dbReference>
<name>A0A7X1KMM9_9SPHN</name>
<comment type="similarity">
    <text evidence="7">Belongs to the transglycosylase MltG family.</text>
</comment>
<evidence type="ECO:0000256" key="3">
    <source>
        <dbReference type="ARBA" id="ARBA00022989"/>
    </source>
</evidence>
<dbReference type="GO" id="GO:0071555">
    <property type="term" value="P:cell wall organization"/>
    <property type="evidence" value="ECO:0007669"/>
    <property type="project" value="UniProtKB-KW"/>
</dbReference>